<dbReference type="Proteomes" id="UP000050864">
    <property type="component" value="Unassembled WGS sequence"/>
</dbReference>
<reference evidence="1 2" key="1">
    <citation type="submission" date="2015-05" db="EMBL/GenBank/DDBJ databases">
        <title>Genome sequencing and analysis of members of genus Stenotrophomonas.</title>
        <authorList>
            <person name="Patil P.P."/>
            <person name="Midha S."/>
            <person name="Patil P.B."/>
        </authorList>
    </citation>
    <scope>NUCLEOTIDE SEQUENCE [LARGE SCALE GENOMIC DNA]</scope>
    <source>
        <strain evidence="1 2">DSM 18929</strain>
    </source>
</reference>
<keyword evidence="2" id="KW-1185">Reference proteome</keyword>
<sequence>MQANLEEQFHAAMLGIHEQAARLKPPYRATRFRQLVLSSGGKAAADQLLAAPNVSDGFTELFLRGREQLKLSVEYLVLQEPWCPLFSDEQLAVARRRLHDMGVELPESAA</sequence>
<dbReference type="PATRIC" id="fig|405444.3.peg.31"/>
<dbReference type="EMBL" id="LDJI01000001">
    <property type="protein sequence ID" value="KRG66508.1"/>
    <property type="molecule type" value="Genomic_DNA"/>
</dbReference>
<dbReference type="OrthoDB" id="9787127at2"/>
<comment type="caution">
    <text evidence="1">The sequence shown here is derived from an EMBL/GenBank/DDBJ whole genome shotgun (WGS) entry which is preliminary data.</text>
</comment>
<organism evidence="1 2">
    <name type="scientific">Stenotrophomonas humi</name>
    <dbReference type="NCBI Taxonomy" id="405444"/>
    <lineage>
        <taxon>Bacteria</taxon>
        <taxon>Pseudomonadati</taxon>
        <taxon>Pseudomonadota</taxon>
        <taxon>Gammaproteobacteria</taxon>
        <taxon>Lysobacterales</taxon>
        <taxon>Lysobacteraceae</taxon>
        <taxon>Stenotrophomonas</taxon>
    </lineage>
</organism>
<proteinExistence type="predicted"/>
<evidence type="ECO:0000313" key="1">
    <source>
        <dbReference type="EMBL" id="KRG66508.1"/>
    </source>
</evidence>
<name>A0A0R0CAB1_9GAMM</name>
<evidence type="ECO:0000313" key="2">
    <source>
        <dbReference type="Proteomes" id="UP000050864"/>
    </source>
</evidence>
<dbReference type="STRING" id="405444.ABB26_00155"/>
<accession>A0A0R0CAB1</accession>
<dbReference type="AlphaFoldDB" id="A0A0R0CAB1"/>
<gene>
    <name evidence="1" type="ORF">ABB26_00155</name>
</gene>
<protein>
    <submittedName>
        <fullName evidence="1">Uncharacterized protein</fullName>
    </submittedName>
</protein>
<dbReference type="RefSeq" id="WP_057631512.1">
    <property type="nucleotide sequence ID" value="NZ_LDJI01000001.1"/>
</dbReference>